<sequence>MDTQCLRRSGKTHRARAGYCRLPQHRKKPPELISYFHQIVSLHSAERIRKDLIGRACPHRLHIYLYKLLRFCFEERIQESRLLPVSVLLQEIYKCEGNFQSIFSIVLTDHVLADVNILYPGCAESNLSQSNLEACEYYLHHISLMQLDDFGEDNRPHIILNQPVDNEGKYTPLSAATVKRDPNLVLLLLRYGATFSCGVDTTLDPMEQLVNDMNSLYLFRNTGFSEDTKRVLTFEDSKVKKCLGYFRRAMRKIPFSISTHLNTIFSNEDEEKEIGYSKERNIRGGELKKYSLHPELAATLCIRCEPDPISLKHLCRCLIRECILGKLLDHLTSSCLY</sequence>
<evidence type="ECO:0000313" key="2">
    <source>
        <dbReference type="Proteomes" id="UP001195483"/>
    </source>
</evidence>
<reference evidence="1" key="1">
    <citation type="journal article" date="2021" name="Genome Biol. Evol.">
        <title>A High-Quality Reference Genome for a Parasitic Bivalve with Doubly Uniparental Inheritance (Bivalvia: Unionida).</title>
        <authorList>
            <person name="Smith C.H."/>
        </authorList>
    </citation>
    <scope>NUCLEOTIDE SEQUENCE</scope>
    <source>
        <strain evidence="1">CHS0354</strain>
    </source>
</reference>
<comment type="caution">
    <text evidence="1">The sequence shown here is derived from an EMBL/GenBank/DDBJ whole genome shotgun (WGS) entry which is preliminary data.</text>
</comment>
<organism evidence="1 2">
    <name type="scientific">Potamilus streckersoni</name>
    <dbReference type="NCBI Taxonomy" id="2493646"/>
    <lineage>
        <taxon>Eukaryota</taxon>
        <taxon>Metazoa</taxon>
        <taxon>Spiralia</taxon>
        <taxon>Lophotrochozoa</taxon>
        <taxon>Mollusca</taxon>
        <taxon>Bivalvia</taxon>
        <taxon>Autobranchia</taxon>
        <taxon>Heteroconchia</taxon>
        <taxon>Palaeoheterodonta</taxon>
        <taxon>Unionida</taxon>
        <taxon>Unionoidea</taxon>
        <taxon>Unionidae</taxon>
        <taxon>Ambleminae</taxon>
        <taxon>Lampsilini</taxon>
        <taxon>Potamilus</taxon>
    </lineage>
</organism>
<keyword evidence="2" id="KW-1185">Reference proteome</keyword>
<dbReference type="Proteomes" id="UP001195483">
    <property type="component" value="Unassembled WGS sequence"/>
</dbReference>
<evidence type="ECO:0000313" key="1">
    <source>
        <dbReference type="EMBL" id="KAK3581086.1"/>
    </source>
</evidence>
<dbReference type="AlphaFoldDB" id="A0AAE0VKM6"/>
<evidence type="ECO:0008006" key="3">
    <source>
        <dbReference type="Google" id="ProtNLM"/>
    </source>
</evidence>
<protein>
    <recommendedName>
        <fullName evidence="3">SOCS box domain-containing protein</fullName>
    </recommendedName>
</protein>
<dbReference type="EMBL" id="JAEAOA010001977">
    <property type="protein sequence ID" value="KAK3581086.1"/>
    <property type="molecule type" value="Genomic_DNA"/>
</dbReference>
<accession>A0AAE0VKM6</accession>
<gene>
    <name evidence="1" type="ORF">CHS0354_033874</name>
</gene>
<reference evidence="1" key="2">
    <citation type="journal article" date="2021" name="Genome Biol. Evol.">
        <title>Developing a high-quality reference genome for a parasitic bivalve with doubly uniparental inheritance (Bivalvia: Unionida).</title>
        <authorList>
            <person name="Smith C.H."/>
        </authorList>
    </citation>
    <scope>NUCLEOTIDE SEQUENCE</scope>
    <source>
        <strain evidence="1">CHS0354</strain>
        <tissue evidence="1">Mantle</tissue>
    </source>
</reference>
<name>A0AAE0VKM6_9BIVA</name>
<reference evidence="1" key="3">
    <citation type="submission" date="2023-05" db="EMBL/GenBank/DDBJ databases">
        <authorList>
            <person name="Smith C.H."/>
        </authorList>
    </citation>
    <scope>NUCLEOTIDE SEQUENCE</scope>
    <source>
        <strain evidence="1">CHS0354</strain>
        <tissue evidence="1">Mantle</tissue>
    </source>
</reference>
<proteinExistence type="predicted"/>